<dbReference type="Proteomes" id="UP000789595">
    <property type="component" value="Unassembled WGS sequence"/>
</dbReference>
<gene>
    <name evidence="2" type="ORF">PECAL_3P04620</name>
</gene>
<name>A0A8J2SGV8_9STRA</name>
<protein>
    <submittedName>
        <fullName evidence="2">Uncharacterized protein</fullName>
    </submittedName>
</protein>
<organism evidence="2 3">
    <name type="scientific">Pelagomonas calceolata</name>
    <dbReference type="NCBI Taxonomy" id="35677"/>
    <lineage>
        <taxon>Eukaryota</taxon>
        <taxon>Sar</taxon>
        <taxon>Stramenopiles</taxon>
        <taxon>Ochrophyta</taxon>
        <taxon>Pelagophyceae</taxon>
        <taxon>Pelagomonadales</taxon>
        <taxon>Pelagomonadaceae</taxon>
        <taxon>Pelagomonas</taxon>
    </lineage>
</organism>
<sequence>MTPQKRRVDGSLVADELCPSPPLLKEQLALGPAATYGLADARGLALLGVGDECVAWRPRGDGGGAHRILQLGLNLAADERPLVCALGTPNRVESVAFLQGNACSIHKLSEAPGAPPVVHDFDGRASACTSMGRVLIVGDASGKLHRLDANGFAVLGGAEMRQRAAQVSAQASQGAQKGLVRKSLGALGGFASSVVGLLGDEEDPAGYDIDDGAVTALSCTEEGDVFAFLATGACQRWRLGATASFVCAHEACFADESNSFAGFFSPPPQGAVKKPWVTHGAACVAGSIVASQHAGELSRIVILSYHDDGELRRPCFTTKVVLDSLDAIDSPSIISNDEAAWACWRPRGADEWRVANIEGGSLAALPLSCVAFGAPFEAERDDSSLRARRALLGSTGLAALLNDGGVLGVAADAPQQPSAHKKRSTNIDWSSLVQALDVENENVDALEALGSAARAYDAPSQELGRAAVDASTQLLEKTPLHGFGADDVDASATLALRFVEQRERRHSLLIEALSGAARCLDGDSASKLADAHGRSACAAAAARVHAKLMLRKHRAGQLLSRACGDEVSEDAAFDARRRAAGLGAVDALYGEAPNDSLRAARRSLRSCEDAASVKDVCALIRAAAAAGRDARNDAAKRLRLQVDGPFRDARESLRSALEALENDGFPRCDARAPPAELRRLALDLADLLVGAQAPVDRDGRDDATLAATCLVAAADAALRGKKGGTAAQRASQWASDAAPALAIAEASRAHAVFLDACLRADDIACGAEDRTPDGVASSRHAAAGRARIARRCASSSEFADEALCILGRRGLFGDVADLSHVCSTERVMSDGVHGLRWLCAADYASNADDLVTLASKSPSAACGTTLTSIASIASIAAGDRTRQLRCEAALKARKLAAVVSSDDAPCPDIVRAALEKVPTSSGDDRLALLETALDALALETRDTAKVWAAAFAADEQTWRQALGNDLVVPPDCKRTCFYDLAAKRAAASDQSWSDTPSLTAALAPRGDARAIARLLASAQEDAREGARADREAAAAARAASSDDAE</sequence>
<dbReference type="EMBL" id="CAKKNE010000003">
    <property type="protein sequence ID" value="CAH0370566.1"/>
    <property type="molecule type" value="Genomic_DNA"/>
</dbReference>
<reference evidence="2" key="1">
    <citation type="submission" date="2021-11" db="EMBL/GenBank/DDBJ databases">
        <authorList>
            <consortium name="Genoscope - CEA"/>
            <person name="William W."/>
        </authorList>
    </citation>
    <scope>NUCLEOTIDE SEQUENCE</scope>
</reference>
<comment type="caution">
    <text evidence="2">The sequence shown here is derived from an EMBL/GenBank/DDBJ whole genome shotgun (WGS) entry which is preliminary data.</text>
</comment>
<feature type="region of interest" description="Disordered" evidence="1">
    <location>
        <begin position="1022"/>
        <end position="1045"/>
    </location>
</feature>
<evidence type="ECO:0000313" key="2">
    <source>
        <dbReference type="EMBL" id="CAH0370566.1"/>
    </source>
</evidence>
<accession>A0A8J2SGV8</accession>
<keyword evidence="3" id="KW-1185">Reference proteome</keyword>
<dbReference type="AlphaFoldDB" id="A0A8J2SGV8"/>
<feature type="compositionally biased region" description="Low complexity" evidence="1">
    <location>
        <begin position="1033"/>
        <end position="1045"/>
    </location>
</feature>
<proteinExistence type="predicted"/>
<feature type="compositionally biased region" description="Basic and acidic residues" evidence="1">
    <location>
        <begin position="1022"/>
        <end position="1032"/>
    </location>
</feature>
<evidence type="ECO:0000313" key="3">
    <source>
        <dbReference type="Proteomes" id="UP000789595"/>
    </source>
</evidence>
<evidence type="ECO:0000256" key="1">
    <source>
        <dbReference type="SAM" id="MobiDB-lite"/>
    </source>
</evidence>